<comment type="caution">
    <text evidence="2">The sequence shown here is derived from an EMBL/GenBank/DDBJ whole genome shotgun (WGS) entry which is preliminary data.</text>
</comment>
<dbReference type="SUPFAM" id="SSF50129">
    <property type="entry name" value="GroES-like"/>
    <property type="match status" value="1"/>
</dbReference>
<evidence type="ECO:0000313" key="3">
    <source>
        <dbReference type="Proteomes" id="UP000031675"/>
    </source>
</evidence>
<evidence type="ECO:0000313" key="2">
    <source>
        <dbReference type="EMBL" id="KIH97290.1"/>
    </source>
</evidence>
<gene>
    <name evidence="2" type="ORF">LP52_20200</name>
</gene>
<dbReference type="CDD" id="cd05289">
    <property type="entry name" value="MDR_like_2"/>
    <property type="match status" value="1"/>
</dbReference>
<dbReference type="Gene3D" id="3.90.180.10">
    <property type="entry name" value="Medium-chain alcohol dehydrogenases, catalytic domain"/>
    <property type="match status" value="1"/>
</dbReference>
<dbReference type="InterPro" id="IPR011032">
    <property type="entry name" value="GroES-like_sf"/>
</dbReference>
<protein>
    <submittedName>
        <fullName evidence="2">NADPH:quinone reductase</fullName>
    </submittedName>
</protein>
<dbReference type="STRING" id="183763.LP52_20200"/>
<dbReference type="EMBL" id="JROO01000040">
    <property type="protein sequence ID" value="KIH97290.1"/>
    <property type="molecule type" value="Genomic_DNA"/>
</dbReference>
<dbReference type="GO" id="GO:0016491">
    <property type="term" value="F:oxidoreductase activity"/>
    <property type="evidence" value="ECO:0007669"/>
    <property type="project" value="InterPro"/>
</dbReference>
<accession>A0A0C2JEE9</accession>
<evidence type="ECO:0000259" key="1">
    <source>
        <dbReference type="SMART" id="SM00829"/>
    </source>
</evidence>
<dbReference type="InterPro" id="IPR050700">
    <property type="entry name" value="YIM1/Zinc_Alcohol_DH_Fams"/>
</dbReference>
<proteinExistence type="predicted"/>
<feature type="domain" description="Enoyl reductase (ER)" evidence="1">
    <location>
        <begin position="15"/>
        <end position="312"/>
    </location>
</feature>
<organism evidence="2 3">
    <name type="scientific">Streptomonospora alba</name>
    <dbReference type="NCBI Taxonomy" id="183763"/>
    <lineage>
        <taxon>Bacteria</taxon>
        <taxon>Bacillati</taxon>
        <taxon>Actinomycetota</taxon>
        <taxon>Actinomycetes</taxon>
        <taxon>Streptosporangiales</taxon>
        <taxon>Nocardiopsidaceae</taxon>
        <taxon>Streptomonospora</taxon>
    </lineage>
</organism>
<dbReference type="InterPro" id="IPR020843">
    <property type="entry name" value="ER"/>
</dbReference>
<dbReference type="SMART" id="SM00829">
    <property type="entry name" value="PKS_ER"/>
    <property type="match status" value="1"/>
</dbReference>
<dbReference type="SUPFAM" id="SSF51735">
    <property type="entry name" value="NAD(P)-binding Rossmann-fold domains"/>
    <property type="match status" value="1"/>
</dbReference>
<dbReference type="InterPro" id="IPR013154">
    <property type="entry name" value="ADH-like_N"/>
</dbReference>
<dbReference type="AlphaFoldDB" id="A0A0C2JEE9"/>
<dbReference type="RefSeq" id="WP_040275873.1">
    <property type="nucleotide sequence ID" value="NZ_JROO01000040.1"/>
</dbReference>
<dbReference type="PANTHER" id="PTHR11695">
    <property type="entry name" value="ALCOHOL DEHYDROGENASE RELATED"/>
    <property type="match status" value="1"/>
</dbReference>
<dbReference type="Proteomes" id="UP000031675">
    <property type="component" value="Unassembled WGS sequence"/>
</dbReference>
<reference evidence="3" key="1">
    <citation type="journal article" date="2015" name="Chem. Biol.">
        <title>Structure, bioactivity, and resistance mechanism of streptomonomicin, an unusual lasso Peptide from an understudied halophilic actinomycete.</title>
        <authorList>
            <person name="Metelev M."/>
            <person name="Tietz J.I."/>
            <person name="Melby J.O."/>
            <person name="Blair P.M."/>
            <person name="Zhu L."/>
            <person name="Livnat I."/>
            <person name="Severinov K."/>
            <person name="Mitchell D.A."/>
        </authorList>
    </citation>
    <scope>NUCLEOTIDE SEQUENCE [LARGE SCALE GENOMIC DNA]</scope>
    <source>
        <strain evidence="3">YIM 90003</strain>
    </source>
</reference>
<sequence length="318" mass="33451">MTAKTMRAMSQNAHGGPEVLHEVELDVPRPGPSQVLVRVHAAGLNPTDWKHRSDRLFLGDPPYVLGWDVSGVVEAVGIGVTVLEPGDEVFGMLPYPYGAGAFAEYAVGPARSFARKPRGLSHVEAGAIPLAALTAWQALVDTAHVESGHRVLVHAAAGGVGHFAAQIATSLGARVFGTASAGKHDFLRGVGVDEPIDYRETDFTEVVDKADAVLDTIGGDNAFRSLRVLRGGGTMVTILPIPPEGLLDEADQRGVHAKPMLVESDHAGMTAVADLADSGRLRPHISEVFPLERIADAHRAGETGRTTGKLVIDVAGEA</sequence>
<keyword evidence="3" id="KW-1185">Reference proteome</keyword>
<dbReference type="Pfam" id="PF13602">
    <property type="entry name" value="ADH_zinc_N_2"/>
    <property type="match status" value="1"/>
</dbReference>
<dbReference type="PANTHER" id="PTHR11695:SF294">
    <property type="entry name" value="RETICULON-4-INTERACTING PROTEIN 1, MITOCHONDRIAL"/>
    <property type="match status" value="1"/>
</dbReference>
<name>A0A0C2JEE9_9ACTN</name>
<dbReference type="InterPro" id="IPR036291">
    <property type="entry name" value="NAD(P)-bd_dom_sf"/>
</dbReference>
<dbReference type="Gene3D" id="3.40.50.720">
    <property type="entry name" value="NAD(P)-binding Rossmann-like Domain"/>
    <property type="match status" value="1"/>
</dbReference>
<dbReference type="Pfam" id="PF08240">
    <property type="entry name" value="ADH_N"/>
    <property type="match status" value="1"/>
</dbReference>